<dbReference type="InterPro" id="IPR015421">
    <property type="entry name" value="PyrdxlP-dep_Trfase_major"/>
</dbReference>
<dbReference type="PANTHER" id="PTHR43092">
    <property type="entry name" value="L-CYSTEINE DESULFHYDRASE"/>
    <property type="match status" value="1"/>
</dbReference>
<dbReference type="PANTHER" id="PTHR43092:SF2">
    <property type="entry name" value="HERCYNYLCYSTEINE SULFOXIDE LYASE"/>
    <property type="match status" value="1"/>
</dbReference>
<evidence type="ECO:0000259" key="2">
    <source>
        <dbReference type="Pfam" id="PF00266"/>
    </source>
</evidence>
<evidence type="ECO:0000256" key="1">
    <source>
        <dbReference type="ARBA" id="ARBA00022898"/>
    </source>
</evidence>
<dbReference type="InterPro" id="IPR015424">
    <property type="entry name" value="PyrdxlP-dep_Trfase"/>
</dbReference>
<dbReference type="Pfam" id="PF00266">
    <property type="entry name" value="Aminotran_5"/>
    <property type="match status" value="1"/>
</dbReference>
<evidence type="ECO:0000313" key="4">
    <source>
        <dbReference type="Proteomes" id="UP001162640"/>
    </source>
</evidence>
<keyword evidence="1" id="KW-0663">Pyridoxal phosphate</keyword>
<gene>
    <name evidence="3" type="ORF">TL16_g07528</name>
</gene>
<feature type="domain" description="Aminotransferase class V" evidence="2">
    <location>
        <begin position="37"/>
        <end position="347"/>
    </location>
</feature>
<dbReference type="AlphaFoldDB" id="A0A9W7AXI0"/>
<comment type="caution">
    <text evidence="3">The sequence shown here is derived from an EMBL/GenBank/DDBJ whole genome shotgun (WGS) entry which is preliminary data.</text>
</comment>
<dbReference type="EMBL" id="BLQM01000238">
    <property type="protein sequence ID" value="GMH77775.1"/>
    <property type="molecule type" value="Genomic_DNA"/>
</dbReference>
<proteinExistence type="predicted"/>
<reference evidence="4" key="1">
    <citation type="journal article" date="2023" name="Commun. Biol.">
        <title>Genome analysis of Parmales, the sister group of diatoms, reveals the evolutionary specialization of diatoms from phago-mixotrophs to photoautotrophs.</title>
        <authorList>
            <person name="Ban H."/>
            <person name="Sato S."/>
            <person name="Yoshikawa S."/>
            <person name="Yamada K."/>
            <person name="Nakamura Y."/>
            <person name="Ichinomiya M."/>
            <person name="Sato N."/>
            <person name="Blanc-Mathieu R."/>
            <person name="Endo H."/>
            <person name="Kuwata A."/>
            <person name="Ogata H."/>
        </authorList>
    </citation>
    <scope>NUCLEOTIDE SEQUENCE [LARGE SCALE GENOMIC DNA]</scope>
</reference>
<dbReference type="InterPro" id="IPR000192">
    <property type="entry name" value="Aminotrans_V_dom"/>
</dbReference>
<dbReference type="InterPro" id="IPR015422">
    <property type="entry name" value="PyrdxlP-dep_Trfase_small"/>
</dbReference>
<dbReference type="SUPFAM" id="SSF53383">
    <property type="entry name" value="PLP-dependent transferases"/>
    <property type="match status" value="1"/>
</dbReference>
<evidence type="ECO:0000313" key="3">
    <source>
        <dbReference type="EMBL" id="GMH77775.1"/>
    </source>
</evidence>
<accession>A0A9W7AXI0</accession>
<dbReference type="Proteomes" id="UP001162640">
    <property type="component" value="Unassembled WGS sequence"/>
</dbReference>
<dbReference type="Gene3D" id="3.90.1150.10">
    <property type="entry name" value="Aspartate Aminotransferase, domain 1"/>
    <property type="match status" value="1"/>
</dbReference>
<organism evidence="3 4">
    <name type="scientific">Triparma laevis f. inornata</name>
    <dbReference type="NCBI Taxonomy" id="1714386"/>
    <lineage>
        <taxon>Eukaryota</taxon>
        <taxon>Sar</taxon>
        <taxon>Stramenopiles</taxon>
        <taxon>Ochrophyta</taxon>
        <taxon>Bolidophyceae</taxon>
        <taxon>Parmales</taxon>
        <taxon>Triparmaceae</taxon>
        <taxon>Triparma</taxon>
    </lineage>
</organism>
<sequence length="411" mass="45806">MASSNNTTYGHQQLENFLLDPTYLNFNHGSFGTAARSVLDAQHNYVLQQEARPDIWFRETYKTLIVETREKVSKECGLSTADNLVLLENASAAVNAIFRSLSLQPGDIFVYFSTAYGMVKHTAAWLEVDKGIKILEVQITVPITSTQSLLDPMRDALKYLSAEEKAKVKIATFSHISSVPAFIEPIKELAEIVKSVNPNALVLVDGAHAIGQIPVDIPSLGNIDYYLSNAHKWLYAPKGSAFLWTNPQQIDTLRPQPSVISSENNVAGGTDYLTRFGYTGTKDFTAYLSISDSLDFRDSLEEVNGKGSIIEYTHGLAEWAGDHLTELWKTSRLSPPEFEAALFNVVLPTTDYDLATQMQTDLLNDHGIYMLALLDQPTNIVYTRLSSQIYLERDDFVKLGDLVLDYLTRSS</sequence>
<protein>
    <recommendedName>
        <fullName evidence="2">Aminotransferase class V domain-containing protein</fullName>
    </recommendedName>
</protein>
<dbReference type="Gene3D" id="3.40.640.10">
    <property type="entry name" value="Type I PLP-dependent aspartate aminotransferase-like (Major domain)"/>
    <property type="match status" value="1"/>
</dbReference>
<name>A0A9W7AXI0_9STRA</name>